<evidence type="ECO:0000259" key="3">
    <source>
        <dbReference type="PROSITE" id="PS51186"/>
    </source>
</evidence>
<comment type="caution">
    <text evidence="4">The sequence shown here is derived from an EMBL/GenBank/DDBJ whole genome shotgun (WGS) entry which is preliminary data.</text>
</comment>
<name>A0ABN3V4U3_9PSEU</name>
<dbReference type="Gene3D" id="3.40.630.30">
    <property type="match status" value="1"/>
</dbReference>
<evidence type="ECO:0000256" key="2">
    <source>
        <dbReference type="ARBA" id="ARBA00023315"/>
    </source>
</evidence>
<dbReference type="CDD" id="cd04301">
    <property type="entry name" value="NAT_SF"/>
    <property type="match status" value="1"/>
</dbReference>
<protein>
    <recommendedName>
        <fullName evidence="3">N-acetyltransferase domain-containing protein</fullName>
    </recommendedName>
</protein>
<dbReference type="PANTHER" id="PTHR43877:SF2">
    <property type="entry name" value="AMINOALKYLPHOSPHONATE N-ACETYLTRANSFERASE-RELATED"/>
    <property type="match status" value="1"/>
</dbReference>
<dbReference type="EMBL" id="BAAAUX010000005">
    <property type="protein sequence ID" value="GAA2778450.1"/>
    <property type="molecule type" value="Genomic_DNA"/>
</dbReference>
<dbReference type="InterPro" id="IPR050832">
    <property type="entry name" value="Bact_Acetyltransf"/>
</dbReference>
<sequence length="170" mass="18630">MEVKGYPGETGQVIDQHLFTIEPEPIDSPDAGHVLGQYVAELEERFGTTFDTSRAAPPAPGDFVPPVGVFLVVRVDGRALGCGALRTEGDGVGEIRRMWISGELRGKGAGRALLAELERRAGELGCTRIRLDTAAELHEARRLYESAGYAEIPAYNDNQYAKHWFEKFIA</sequence>
<keyword evidence="1" id="KW-0808">Transferase</keyword>
<keyword evidence="5" id="KW-1185">Reference proteome</keyword>
<evidence type="ECO:0000256" key="1">
    <source>
        <dbReference type="ARBA" id="ARBA00022679"/>
    </source>
</evidence>
<keyword evidence="2" id="KW-0012">Acyltransferase</keyword>
<proteinExistence type="predicted"/>
<dbReference type="SUPFAM" id="SSF55729">
    <property type="entry name" value="Acyl-CoA N-acyltransferases (Nat)"/>
    <property type="match status" value="1"/>
</dbReference>
<dbReference type="PANTHER" id="PTHR43877">
    <property type="entry name" value="AMINOALKYLPHOSPHONATE N-ACETYLTRANSFERASE-RELATED-RELATED"/>
    <property type="match status" value="1"/>
</dbReference>
<accession>A0ABN3V4U3</accession>
<dbReference type="PROSITE" id="PS51186">
    <property type="entry name" value="GNAT"/>
    <property type="match status" value="1"/>
</dbReference>
<dbReference type="InterPro" id="IPR000182">
    <property type="entry name" value="GNAT_dom"/>
</dbReference>
<organism evidence="4 5">
    <name type="scientific">Saccharopolyspora taberi</name>
    <dbReference type="NCBI Taxonomy" id="60895"/>
    <lineage>
        <taxon>Bacteria</taxon>
        <taxon>Bacillati</taxon>
        <taxon>Actinomycetota</taxon>
        <taxon>Actinomycetes</taxon>
        <taxon>Pseudonocardiales</taxon>
        <taxon>Pseudonocardiaceae</taxon>
        <taxon>Saccharopolyspora</taxon>
    </lineage>
</organism>
<dbReference type="InterPro" id="IPR016181">
    <property type="entry name" value="Acyl_CoA_acyltransferase"/>
</dbReference>
<gene>
    <name evidence="4" type="ORF">GCM10010470_09710</name>
</gene>
<evidence type="ECO:0000313" key="5">
    <source>
        <dbReference type="Proteomes" id="UP001500979"/>
    </source>
</evidence>
<dbReference type="Proteomes" id="UP001500979">
    <property type="component" value="Unassembled WGS sequence"/>
</dbReference>
<dbReference type="Pfam" id="PF00583">
    <property type="entry name" value="Acetyltransf_1"/>
    <property type="match status" value="1"/>
</dbReference>
<feature type="domain" description="N-acetyltransferase" evidence="3">
    <location>
        <begin position="21"/>
        <end position="170"/>
    </location>
</feature>
<evidence type="ECO:0000313" key="4">
    <source>
        <dbReference type="EMBL" id="GAA2778450.1"/>
    </source>
</evidence>
<reference evidence="4 5" key="1">
    <citation type="journal article" date="2019" name="Int. J. Syst. Evol. Microbiol.">
        <title>The Global Catalogue of Microorganisms (GCM) 10K type strain sequencing project: providing services to taxonomists for standard genome sequencing and annotation.</title>
        <authorList>
            <consortium name="The Broad Institute Genomics Platform"/>
            <consortium name="The Broad Institute Genome Sequencing Center for Infectious Disease"/>
            <person name="Wu L."/>
            <person name="Ma J."/>
        </authorList>
    </citation>
    <scope>NUCLEOTIDE SEQUENCE [LARGE SCALE GENOMIC DNA]</scope>
    <source>
        <strain evidence="4 5">JCM 9383</strain>
    </source>
</reference>